<dbReference type="Proteomes" id="UP000244193">
    <property type="component" value="Chromosome"/>
</dbReference>
<organism evidence="15 16">
    <name type="scientific">Flavobacterium magnum</name>
    <dbReference type="NCBI Taxonomy" id="2162713"/>
    <lineage>
        <taxon>Bacteria</taxon>
        <taxon>Pseudomonadati</taxon>
        <taxon>Bacteroidota</taxon>
        <taxon>Flavobacteriia</taxon>
        <taxon>Flavobacteriales</taxon>
        <taxon>Flavobacteriaceae</taxon>
        <taxon>Flavobacterium</taxon>
    </lineage>
</organism>
<comment type="subunit">
    <text evidence="3">Homodimer.</text>
</comment>
<dbReference type="Pfam" id="PF08443">
    <property type="entry name" value="RimK"/>
    <property type="match status" value="2"/>
</dbReference>
<name>A0A2S0REH3_9FLAO</name>
<comment type="similarity">
    <text evidence="2">In the C-terminal section; belongs to the MurCDEF family.</text>
</comment>
<dbReference type="Pfam" id="PF02875">
    <property type="entry name" value="Mur_ligase_C"/>
    <property type="match status" value="1"/>
</dbReference>
<evidence type="ECO:0000256" key="9">
    <source>
        <dbReference type="ARBA" id="ARBA00022840"/>
    </source>
</evidence>
<dbReference type="PROSITE" id="PS50975">
    <property type="entry name" value="ATP_GRASP"/>
    <property type="match status" value="1"/>
</dbReference>
<dbReference type="KEGG" id="fmg:HYN48_09745"/>
<dbReference type="EC" id="6.3.2.29" evidence="5"/>
<feature type="domain" description="ATP-grasp" evidence="14">
    <location>
        <begin position="221"/>
        <end position="474"/>
    </location>
</feature>
<protein>
    <recommendedName>
        <fullName evidence="6">Cyanophycin synthetase</fullName>
        <ecNumber evidence="5">6.3.2.29</ecNumber>
        <ecNumber evidence="4">6.3.2.30</ecNumber>
    </recommendedName>
    <alternativeName>
        <fullName evidence="10">Cyanophycin synthase</fullName>
    </alternativeName>
</protein>
<dbReference type="InterPro" id="IPR013651">
    <property type="entry name" value="ATP-grasp_RimK-type"/>
</dbReference>
<sequence length="882" mass="95807">MKILKTQVLRGPNVWSNYRNRLIQVRLDLEDKEDSPTDTIDGFCTRLKTLLPGMITHECSEGRRGGFFERVERGTWLGHVMEHIALELQSMAGMEAGYGRTRSTSTKGVYNIVFTYEVEEAGLYAVEAAFRIVNALCDNQPYDLDADITELRLLKRRFGLGPSTLSIVQEAAARGIPWTRLGKNSKIRLGYGKNQKQFQATITCNTSNTAVNIAGDKDSTKKLLAQAMIPVAAGDVCQTEEGLKEITDRIGFPIVIKPLHGNHGKGATIGIDDLEAAKTAMAAAKVYGQYVIVERYITGTDFRLLVIDGKFVAAAKRIPAHIVGDGISDITSLIASVNSQPGRGEGHEAPLTRIKYDQDTALQLSKYGYTPDSIPLQGETVYLKSTANISTGGTAEDVTDRIHPENIFMAERIAKIIGLDICGIDIMATDLSVPMRKSGGVVLEVNAAPGFRMHLEPSAGKPRNVAKAVVDMLYPPGTPSTIPLFAVTGTNGKTTTTRLIAHMAKTTGYQPGYTTTDGIYIGDYRIKEGDTTGPDSGRVVLSDPTVDFAVLETARGGLLRGGLCFDQCDVGVITNIQEDHLGLNDIEDLQDLAQVKAVVARSVKENGWAVLNAEDLYCERIANRIDCNIAFFSMDETLPLIQRRIARGRPVAVLSGENIVIIKGTERIIIDSVFNMPLTENGSCRFMIANILAASLAAYCGGLPVAQIRQALRTFVPSYETTPGRMNLFDMGQYKVLVDYAHNPHGLLALKDYLSHFDAPRKVGIIAGIGDRRDEDTIAFAAIAAGMFDHIIVRQEHSLRGKTIDQINALVVQGIESSGRVIPYDLVPDESDAIAFALNMAADGDLIVALSDAHQKVVEIITETQKALSEIPAIQATAPVLT</sequence>
<dbReference type="InterPro" id="IPR004101">
    <property type="entry name" value="Mur_ligase_C"/>
</dbReference>
<dbReference type="GO" id="GO:0071160">
    <property type="term" value="F:cyanophycin synthetase activity (L-aspartate-adding)"/>
    <property type="evidence" value="ECO:0007669"/>
    <property type="project" value="UniProtKB-EC"/>
</dbReference>
<dbReference type="InterPro" id="IPR013221">
    <property type="entry name" value="Mur_ligase_cen"/>
</dbReference>
<dbReference type="SUPFAM" id="SSF53623">
    <property type="entry name" value="MurD-like peptide ligases, catalytic domain"/>
    <property type="match status" value="1"/>
</dbReference>
<dbReference type="Gene3D" id="3.30.1490.20">
    <property type="entry name" value="ATP-grasp fold, A domain"/>
    <property type="match status" value="1"/>
</dbReference>
<keyword evidence="7" id="KW-0436">Ligase</keyword>
<dbReference type="InterPro" id="IPR013815">
    <property type="entry name" value="ATP_grasp_subdomain_1"/>
</dbReference>
<evidence type="ECO:0000256" key="12">
    <source>
        <dbReference type="ARBA" id="ARBA00048425"/>
    </source>
</evidence>
<dbReference type="SUPFAM" id="SSF56059">
    <property type="entry name" value="Glutathione synthetase ATP-binding domain-like"/>
    <property type="match status" value="1"/>
</dbReference>
<accession>A0A2S0REH3</accession>
<evidence type="ECO:0000256" key="13">
    <source>
        <dbReference type="PROSITE-ProRule" id="PRU00409"/>
    </source>
</evidence>
<dbReference type="OrthoDB" id="9803907at2"/>
<evidence type="ECO:0000256" key="3">
    <source>
        <dbReference type="ARBA" id="ARBA00011738"/>
    </source>
</evidence>
<evidence type="ECO:0000256" key="10">
    <source>
        <dbReference type="ARBA" id="ARBA00031353"/>
    </source>
</evidence>
<reference evidence="15 16" key="1">
    <citation type="submission" date="2018-04" db="EMBL/GenBank/DDBJ databases">
        <title>Genome sequencing of Flavobacterium sp. HYN0048.</title>
        <authorList>
            <person name="Yi H."/>
            <person name="Baek C."/>
        </authorList>
    </citation>
    <scope>NUCLEOTIDE SEQUENCE [LARGE SCALE GENOMIC DNA]</scope>
    <source>
        <strain evidence="15 16">HYN0048</strain>
    </source>
</reference>
<dbReference type="InterPro" id="IPR036615">
    <property type="entry name" value="Mur_ligase_C_dom_sf"/>
</dbReference>
<keyword evidence="16" id="KW-1185">Reference proteome</keyword>
<evidence type="ECO:0000256" key="11">
    <source>
        <dbReference type="ARBA" id="ARBA00048094"/>
    </source>
</evidence>
<dbReference type="Gene3D" id="3.40.1190.10">
    <property type="entry name" value="Mur-like, catalytic domain"/>
    <property type="match status" value="1"/>
</dbReference>
<dbReference type="EC" id="6.3.2.30" evidence="4"/>
<dbReference type="PANTHER" id="PTHR23135:SF18">
    <property type="entry name" value="CYANOPHYCIN SYNTHETASE"/>
    <property type="match status" value="1"/>
</dbReference>
<evidence type="ECO:0000256" key="1">
    <source>
        <dbReference type="ARBA" id="ARBA00003184"/>
    </source>
</evidence>
<dbReference type="InterPro" id="IPR036565">
    <property type="entry name" value="Mur-like_cat_sf"/>
</dbReference>
<proteinExistence type="inferred from homology"/>
<dbReference type="Gene3D" id="3.90.190.20">
    <property type="entry name" value="Mur ligase, C-terminal domain"/>
    <property type="match status" value="1"/>
</dbReference>
<evidence type="ECO:0000256" key="7">
    <source>
        <dbReference type="ARBA" id="ARBA00022598"/>
    </source>
</evidence>
<evidence type="ECO:0000313" key="16">
    <source>
        <dbReference type="Proteomes" id="UP000244193"/>
    </source>
</evidence>
<comment type="catalytic activity">
    <reaction evidence="11">
        <text>[L-4-(L-arginin-2-N-yl)aspartate](n)-L-aspartate + L-arginine + ATP = [L-4-(L-arginin-2-N-yl)aspartate](n+1) + ADP + phosphate + H(+)</text>
        <dbReference type="Rhea" id="RHEA:23888"/>
        <dbReference type="Rhea" id="RHEA-COMP:13732"/>
        <dbReference type="Rhea" id="RHEA-COMP:13733"/>
        <dbReference type="ChEBI" id="CHEBI:15378"/>
        <dbReference type="ChEBI" id="CHEBI:30616"/>
        <dbReference type="ChEBI" id="CHEBI:32682"/>
        <dbReference type="ChEBI" id="CHEBI:43474"/>
        <dbReference type="ChEBI" id="CHEBI:137986"/>
        <dbReference type="ChEBI" id="CHEBI:137990"/>
        <dbReference type="ChEBI" id="CHEBI:456216"/>
        <dbReference type="EC" id="6.3.2.30"/>
    </reaction>
</comment>
<evidence type="ECO:0000313" key="15">
    <source>
        <dbReference type="EMBL" id="AWA30347.1"/>
    </source>
</evidence>
<comment type="function">
    <text evidence="1">Catalyzes the ATP-dependent polymerization of arginine and aspartate to multi-L-arginyl-poly-L-aspartic acid (cyanophycin; a water-insoluble reserve polymer).</text>
</comment>
<evidence type="ECO:0000256" key="2">
    <source>
        <dbReference type="ARBA" id="ARBA00009060"/>
    </source>
</evidence>
<dbReference type="EMBL" id="CP028811">
    <property type="protein sequence ID" value="AWA30347.1"/>
    <property type="molecule type" value="Genomic_DNA"/>
</dbReference>
<evidence type="ECO:0000259" key="14">
    <source>
        <dbReference type="PROSITE" id="PS50975"/>
    </source>
</evidence>
<dbReference type="InterPro" id="IPR044019">
    <property type="entry name" value="Cyanophycin_syn_N"/>
</dbReference>
<dbReference type="NCBIfam" id="NF010623">
    <property type="entry name" value="PRK14016.1"/>
    <property type="match status" value="1"/>
</dbReference>
<dbReference type="InterPro" id="IPR011810">
    <property type="entry name" value="Cya_phycin_syn"/>
</dbReference>
<dbReference type="Pfam" id="PF08245">
    <property type="entry name" value="Mur_ligase_M"/>
    <property type="match status" value="1"/>
</dbReference>
<evidence type="ECO:0000256" key="6">
    <source>
        <dbReference type="ARBA" id="ARBA00022036"/>
    </source>
</evidence>
<dbReference type="GO" id="GO:0046872">
    <property type="term" value="F:metal ion binding"/>
    <property type="evidence" value="ECO:0007669"/>
    <property type="project" value="InterPro"/>
</dbReference>
<keyword evidence="8 13" id="KW-0547">Nucleotide-binding</keyword>
<evidence type="ECO:0000256" key="8">
    <source>
        <dbReference type="ARBA" id="ARBA00022741"/>
    </source>
</evidence>
<dbReference type="InterPro" id="IPR011761">
    <property type="entry name" value="ATP-grasp"/>
</dbReference>
<evidence type="ECO:0000256" key="5">
    <source>
        <dbReference type="ARBA" id="ARBA00013005"/>
    </source>
</evidence>
<dbReference type="NCBIfam" id="TIGR02068">
    <property type="entry name" value="cya_phycin_syn"/>
    <property type="match status" value="1"/>
</dbReference>
<evidence type="ECO:0000256" key="4">
    <source>
        <dbReference type="ARBA" id="ARBA00012968"/>
    </source>
</evidence>
<dbReference type="Gene3D" id="3.30.470.20">
    <property type="entry name" value="ATP-grasp fold, B domain"/>
    <property type="match status" value="2"/>
</dbReference>
<dbReference type="GO" id="GO:0071161">
    <property type="term" value="F:cyanophycin synthetase activity (L-arginine-adding)"/>
    <property type="evidence" value="ECO:0007669"/>
    <property type="project" value="UniProtKB-EC"/>
</dbReference>
<dbReference type="SUPFAM" id="SSF53244">
    <property type="entry name" value="MurD-like peptide ligases, peptide-binding domain"/>
    <property type="match status" value="1"/>
</dbReference>
<dbReference type="GO" id="GO:0005524">
    <property type="term" value="F:ATP binding"/>
    <property type="evidence" value="ECO:0007669"/>
    <property type="project" value="UniProtKB-UniRule"/>
</dbReference>
<dbReference type="AlphaFoldDB" id="A0A2S0REH3"/>
<keyword evidence="9 13" id="KW-0067">ATP-binding</keyword>
<dbReference type="Pfam" id="PF18921">
    <property type="entry name" value="Cyanophycin_syn"/>
    <property type="match status" value="1"/>
</dbReference>
<dbReference type="PANTHER" id="PTHR23135">
    <property type="entry name" value="MUR LIGASE FAMILY MEMBER"/>
    <property type="match status" value="1"/>
</dbReference>
<dbReference type="RefSeq" id="WP_108371141.1">
    <property type="nucleotide sequence ID" value="NZ_CP028811.1"/>
</dbReference>
<comment type="catalytic activity">
    <reaction evidence="12">
        <text>[L-4-(L-arginin-2-N-yl)aspartate](n) + L-aspartate + ATP = [L-4-(L-arginin-2-N-yl)aspartate](n)-L-aspartate + ADP + phosphate + H(+)</text>
        <dbReference type="Rhea" id="RHEA:13277"/>
        <dbReference type="Rhea" id="RHEA-COMP:13728"/>
        <dbReference type="Rhea" id="RHEA-COMP:13733"/>
        <dbReference type="ChEBI" id="CHEBI:15378"/>
        <dbReference type="ChEBI" id="CHEBI:29991"/>
        <dbReference type="ChEBI" id="CHEBI:30616"/>
        <dbReference type="ChEBI" id="CHEBI:43474"/>
        <dbReference type="ChEBI" id="CHEBI:137986"/>
        <dbReference type="ChEBI" id="CHEBI:137990"/>
        <dbReference type="ChEBI" id="CHEBI:456216"/>
        <dbReference type="EC" id="6.3.2.29"/>
    </reaction>
</comment>
<gene>
    <name evidence="15" type="primary">cphA</name>
    <name evidence="15" type="ORF">HYN48_09745</name>
</gene>